<dbReference type="EMBL" id="CP038015">
    <property type="protein sequence ID" value="QBP42140.1"/>
    <property type="molecule type" value="Genomic_DNA"/>
</dbReference>
<keyword evidence="3 6" id="KW-0812">Transmembrane</keyword>
<dbReference type="FunFam" id="3.30.70.270:FF:000001">
    <property type="entry name" value="Diguanylate cyclase domain protein"/>
    <property type="match status" value="1"/>
</dbReference>
<dbReference type="InterPro" id="IPR000160">
    <property type="entry name" value="GGDEF_dom"/>
</dbReference>
<gene>
    <name evidence="8" type="ORF">E2636_13720</name>
</gene>
<feature type="transmembrane region" description="Helical" evidence="6">
    <location>
        <begin position="160"/>
        <end position="182"/>
    </location>
</feature>
<dbReference type="GO" id="GO:0000155">
    <property type="term" value="F:phosphorelay sensor kinase activity"/>
    <property type="evidence" value="ECO:0007669"/>
    <property type="project" value="InterPro"/>
</dbReference>
<accession>A0A4P6ZZG5</accession>
<keyword evidence="4 6" id="KW-1133">Transmembrane helix</keyword>
<evidence type="ECO:0000256" key="6">
    <source>
        <dbReference type="SAM" id="Phobius"/>
    </source>
</evidence>
<dbReference type="Pfam" id="PF07694">
    <property type="entry name" value="5TM-5TMR_LYT"/>
    <property type="match status" value="1"/>
</dbReference>
<protein>
    <submittedName>
        <fullName evidence="8">GGDEF domain-containing protein</fullName>
    </submittedName>
</protein>
<feature type="transmembrane region" description="Helical" evidence="6">
    <location>
        <begin position="105"/>
        <end position="125"/>
    </location>
</feature>
<dbReference type="AlphaFoldDB" id="A0A4P6ZZG5"/>
<dbReference type="InterPro" id="IPR029787">
    <property type="entry name" value="Nucleotide_cyclase"/>
</dbReference>
<dbReference type="PROSITE" id="PS50887">
    <property type="entry name" value="GGDEF"/>
    <property type="match status" value="1"/>
</dbReference>
<dbReference type="CDD" id="cd01949">
    <property type="entry name" value="GGDEF"/>
    <property type="match status" value="1"/>
</dbReference>
<dbReference type="RefSeq" id="WP_134210698.1">
    <property type="nucleotide sequence ID" value="NZ_CP038015.1"/>
</dbReference>
<dbReference type="InterPro" id="IPR050469">
    <property type="entry name" value="Diguanylate_Cyclase"/>
</dbReference>
<dbReference type="GO" id="GO:0005886">
    <property type="term" value="C:plasma membrane"/>
    <property type="evidence" value="ECO:0007669"/>
    <property type="project" value="UniProtKB-SubCell"/>
</dbReference>
<evidence type="ECO:0000256" key="2">
    <source>
        <dbReference type="ARBA" id="ARBA00022475"/>
    </source>
</evidence>
<feature type="transmembrane region" description="Helical" evidence="6">
    <location>
        <begin position="71"/>
        <end position="93"/>
    </location>
</feature>
<dbReference type="NCBIfam" id="TIGR00254">
    <property type="entry name" value="GGDEF"/>
    <property type="match status" value="1"/>
</dbReference>
<feature type="transmembrane region" description="Helical" evidence="6">
    <location>
        <begin position="39"/>
        <end position="59"/>
    </location>
</feature>
<dbReference type="GO" id="GO:0043709">
    <property type="term" value="P:cell adhesion involved in single-species biofilm formation"/>
    <property type="evidence" value="ECO:0007669"/>
    <property type="project" value="TreeGrafter"/>
</dbReference>
<comment type="subcellular location">
    <subcellularLocation>
        <location evidence="1">Cell membrane</location>
        <topology evidence="1">Multi-pass membrane protein</topology>
    </subcellularLocation>
</comment>
<dbReference type="Gene3D" id="3.30.70.270">
    <property type="match status" value="1"/>
</dbReference>
<evidence type="ECO:0000256" key="3">
    <source>
        <dbReference type="ARBA" id="ARBA00022692"/>
    </source>
</evidence>
<dbReference type="GO" id="GO:0071555">
    <property type="term" value="P:cell wall organization"/>
    <property type="evidence" value="ECO:0007669"/>
    <property type="project" value="InterPro"/>
</dbReference>
<dbReference type="InterPro" id="IPR011620">
    <property type="entry name" value="Sig_transdc_His_kinase_LytS_TM"/>
</dbReference>
<name>A0A4P6ZZG5_9BACL</name>
<dbReference type="InterPro" id="IPR043128">
    <property type="entry name" value="Rev_trsase/Diguanyl_cyclase"/>
</dbReference>
<feature type="domain" description="GGDEF" evidence="7">
    <location>
        <begin position="225"/>
        <end position="360"/>
    </location>
</feature>
<dbReference type="GO" id="GO:0052621">
    <property type="term" value="F:diguanylate cyclase activity"/>
    <property type="evidence" value="ECO:0007669"/>
    <property type="project" value="TreeGrafter"/>
</dbReference>
<proteinExistence type="predicted"/>
<dbReference type="SUPFAM" id="SSF55073">
    <property type="entry name" value="Nucleotide cyclase"/>
    <property type="match status" value="1"/>
</dbReference>
<keyword evidence="5 6" id="KW-0472">Membrane</keyword>
<sequence>MLLELLINFCILFTFAVLSYWPFQDVARSTYPFPKTHPYIIGIIAGFAGFVLMQTSVQLSDTIKVDARHVIIIFAGIFGGPIAPIVTGFIIGLTRMLMYDVFTTSGFLAGLNVIILGIVIGAFSFKYPMTFKNAPYYFYYATAQTVLLISYLFYQYSGTLLQIVYFILFSTFSFFMVLFILIELSGHFKKIRHTELLAETDYLTGVYNNRKFQQLTRSFITDSTKPFCMISIDIDHFKKVNDVYGHPVGDEILKELGERLKNLVSPKEGHVTRSGGEQFVLLIPNFPPAMGLDLGEQIRSSVERSSFNVSNNQEVSITLSVGVSSYPDNGSTIHELYSAADTALYEAKATGRNRVFHYTNIKV</sequence>
<evidence type="ECO:0000256" key="5">
    <source>
        <dbReference type="ARBA" id="ARBA00023136"/>
    </source>
</evidence>
<dbReference type="PANTHER" id="PTHR45138">
    <property type="entry name" value="REGULATORY COMPONENTS OF SENSORY TRANSDUCTION SYSTEM"/>
    <property type="match status" value="1"/>
</dbReference>
<keyword evidence="9" id="KW-1185">Reference proteome</keyword>
<organism evidence="8 9">
    <name type="scientific">Paenisporosarcina antarctica</name>
    <dbReference type="NCBI Taxonomy" id="417367"/>
    <lineage>
        <taxon>Bacteria</taxon>
        <taxon>Bacillati</taxon>
        <taxon>Bacillota</taxon>
        <taxon>Bacilli</taxon>
        <taxon>Bacillales</taxon>
        <taxon>Caryophanaceae</taxon>
        <taxon>Paenisporosarcina</taxon>
    </lineage>
</organism>
<dbReference type="KEGG" id="panc:E2636_13720"/>
<keyword evidence="2" id="KW-1003">Cell membrane</keyword>
<dbReference type="PANTHER" id="PTHR45138:SF9">
    <property type="entry name" value="DIGUANYLATE CYCLASE DGCM-RELATED"/>
    <property type="match status" value="1"/>
</dbReference>
<dbReference type="SMART" id="SM00267">
    <property type="entry name" value="GGDEF"/>
    <property type="match status" value="1"/>
</dbReference>
<dbReference type="OrthoDB" id="69083at2"/>
<evidence type="ECO:0000313" key="9">
    <source>
        <dbReference type="Proteomes" id="UP000294292"/>
    </source>
</evidence>
<feature type="transmembrane region" description="Helical" evidence="6">
    <location>
        <begin position="137"/>
        <end position="154"/>
    </location>
</feature>
<evidence type="ECO:0000313" key="8">
    <source>
        <dbReference type="EMBL" id="QBP42140.1"/>
    </source>
</evidence>
<evidence type="ECO:0000256" key="1">
    <source>
        <dbReference type="ARBA" id="ARBA00004651"/>
    </source>
</evidence>
<feature type="transmembrane region" description="Helical" evidence="6">
    <location>
        <begin position="5"/>
        <end position="23"/>
    </location>
</feature>
<dbReference type="Proteomes" id="UP000294292">
    <property type="component" value="Chromosome"/>
</dbReference>
<reference evidence="8 9" key="1">
    <citation type="submission" date="2019-03" db="EMBL/GenBank/DDBJ databases">
        <title>Complete genome sequence of Paenisporosarcina antarctica CGMCC 1.6503T.</title>
        <authorList>
            <person name="Rong J.-C."/>
            <person name="Chi N.-Y."/>
            <person name="Zhang Q.-F."/>
        </authorList>
    </citation>
    <scope>NUCLEOTIDE SEQUENCE [LARGE SCALE GENOMIC DNA]</scope>
    <source>
        <strain evidence="8 9">CGMCC 1.6503</strain>
    </source>
</reference>
<dbReference type="GO" id="GO:1902201">
    <property type="term" value="P:negative regulation of bacterial-type flagellum-dependent cell motility"/>
    <property type="evidence" value="ECO:0007669"/>
    <property type="project" value="TreeGrafter"/>
</dbReference>
<dbReference type="Pfam" id="PF00990">
    <property type="entry name" value="GGDEF"/>
    <property type="match status" value="1"/>
</dbReference>
<evidence type="ECO:0000259" key="7">
    <source>
        <dbReference type="PROSITE" id="PS50887"/>
    </source>
</evidence>
<evidence type="ECO:0000256" key="4">
    <source>
        <dbReference type="ARBA" id="ARBA00022989"/>
    </source>
</evidence>